<feature type="domain" description="PIN" evidence="5">
    <location>
        <begin position="9"/>
        <end position="122"/>
    </location>
</feature>
<dbReference type="EMBL" id="CP101185">
    <property type="protein sequence ID" value="UYV98180.1"/>
    <property type="molecule type" value="Genomic_DNA"/>
</dbReference>
<dbReference type="GO" id="GO:0016787">
    <property type="term" value="F:hydrolase activity"/>
    <property type="evidence" value="ECO:0007669"/>
    <property type="project" value="UniProtKB-KW"/>
</dbReference>
<gene>
    <name evidence="6" type="ORF">NL394_02780</name>
</gene>
<dbReference type="Pfam" id="PF01850">
    <property type="entry name" value="PIN"/>
    <property type="match status" value="1"/>
</dbReference>
<dbReference type="GO" id="GO:0046872">
    <property type="term" value="F:metal ion binding"/>
    <property type="evidence" value="ECO:0007669"/>
    <property type="project" value="UniProtKB-KW"/>
</dbReference>
<dbReference type="RefSeq" id="WP_062094998.1">
    <property type="nucleotide sequence ID" value="NZ_CP014574.1"/>
</dbReference>
<dbReference type="AlphaFoldDB" id="A0AAX3EJB5"/>
<keyword evidence="2" id="KW-0479">Metal-binding</keyword>
<dbReference type="GO" id="GO:0004518">
    <property type="term" value="F:nuclease activity"/>
    <property type="evidence" value="ECO:0007669"/>
    <property type="project" value="UniProtKB-KW"/>
</dbReference>
<protein>
    <submittedName>
        <fullName evidence="6">PIN domain-containing protein</fullName>
    </submittedName>
</protein>
<evidence type="ECO:0000313" key="7">
    <source>
        <dbReference type="Proteomes" id="UP001163293"/>
    </source>
</evidence>
<dbReference type="SUPFAM" id="SSF88723">
    <property type="entry name" value="PIN domain-like"/>
    <property type="match status" value="1"/>
</dbReference>
<organism evidence="6 7">
    <name type="scientific">Paenarthrobacter ureafaciens</name>
    <dbReference type="NCBI Taxonomy" id="37931"/>
    <lineage>
        <taxon>Bacteria</taxon>
        <taxon>Bacillati</taxon>
        <taxon>Actinomycetota</taxon>
        <taxon>Actinomycetes</taxon>
        <taxon>Micrococcales</taxon>
        <taxon>Micrococcaceae</taxon>
        <taxon>Paenarthrobacter</taxon>
    </lineage>
</organism>
<dbReference type="Gene3D" id="3.40.50.1010">
    <property type="entry name" value="5'-nuclease"/>
    <property type="match status" value="1"/>
</dbReference>
<keyword evidence="4" id="KW-0460">Magnesium</keyword>
<keyword evidence="3" id="KW-0378">Hydrolase</keyword>
<keyword evidence="1" id="KW-0540">Nuclease</keyword>
<name>A0AAX3EJB5_PAEUR</name>
<evidence type="ECO:0000256" key="3">
    <source>
        <dbReference type="ARBA" id="ARBA00022801"/>
    </source>
</evidence>
<evidence type="ECO:0000256" key="1">
    <source>
        <dbReference type="ARBA" id="ARBA00022722"/>
    </source>
</evidence>
<dbReference type="InterPro" id="IPR029060">
    <property type="entry name" value="PIN-like_dom_sf"/>
</dbReference>
<sequence length="143" mass="15810">MPIVSAGCYLDTSSLIRLLTPQHPSRQSLLDYLDQADLWNQLCTSKLTQLEAARVAVRDGNHNLGAQVDLFLKQITVMPISSAILDRAMEIPFHVKSLDAIHVASAAAATVVMTSDKNMTDVLNRLQQHPDWSSAYSFKEIFG</sequence>
<accession>A0AAX3EJB5</accession>
<keyword evidence="7" id="KW-1185">Reference proteome</keyword>
<dbReference type="GeneID" id="79882345"/>
<dbReference type="InterPro" id="IPR002716">
    <property type="entry name" value="PIN_dom"/>
</dbReference>
<evidence type="ECO:0000313" key="6">
    <source>
        <dbReference type="EMBL" id="UYV98180.1"/>
    </source>
</evidence>
<evidence type="ECO:0000256" key="4">
    <source>
        <dbReference type="ARBA" id="ARBA00022842"/>
    </source>
</evidence>
<proteinExistence type="predicted"/>
<evidence type="ECO:0000256" key="2">
    <source>
        <dbReference type="ARBA" id="ARBA00022723"/>
    </source>
</evidence>
<reference evidence="6" key="1">
    <citation type="submission" date="2022-07" db="EMBL/GenBank/DDBJ databases">
        <authorList>
            <person name="Wu T."/>
        </authorList>
    </citation>
    <scope>NUCLEOTIDE SEQUENCE</scope>
    <source>
        <strain evidence="6">SD-1</strain>
    </source>
</reference>
<evidence type="ECO:0000259" key="5">
    <source>
        <dbReference type="Pfam" id="PF01850"/>
    </source>
</evidence>
<dbReference type="Proteomes" id="UP001163293">
    <property type="component" value="Chromosome"/>
</dbReference>